<feature type="transmembrane region" description="Helical" evidence="1">
    <location>
        <begin position="29"/>
        <end position="46"/>
    </location>
</feature>
<dbReference type="Proteomes" id="UP000665020">
    <property type="component" value="Chromosome"/>
</dbReference>
<accession>A0A8A7KI98</accession>
<organism evidence="2 3">
    <name type="scientific">Iocasia fonsfrigidae</name>
    <dbReference type="NCBI Taxonomy" id="2682810"/>
    <lineage>
        <taxon>Bacteria</taxon>
        <taxon>Bacillati</taxon>
        <taxon>Bacillota</taxon>
        <taxon>Clostridia</taxon>
        <taxon>Halanaerobiales</taxon>
        <taxon>Halanaerobiaceae</taxon>
        <taxon>Iocasia</taxon>
    </lineage>
</organism>
<name>A0A8A7KI98_9FIRM</name>
<evidence type="ECO:0000313" key="2">
    <source>
        <dbReference type="EMBL" id="QTL99518.1"/>
    </source>
</evidence>
<gene>
    <name evidence="2" type="ORF">GM661_16955</name>
</gene>
<feature type="transmembrane region" description="Helical" evidence="1">
    <location>
        <begin position="53"/>
        <end position="72"/>
    </location>
</feature>
<dbReference type="Pfam" id="PF20619">
    <property type="entry name" value="DUF6804"/>
    <property type="match status" value="1"/>
</dbReference>
<keyword evidence="1" id="KW-0472">Membrane</keyword>
<keyword evidence="1" id="KW-0812">Transmembrane</keyword>
<dbReference type="AlphaFoldDB" id="A0A8A7KI98"/>
<dbReference type="KEGG" id="ifn:GM661_16955"/>
<evidence type="ECO:0008006" key="4">
    <source>
        <dbReference type="Google" id="ProtNLM"/>
    </source>
</evidence>
<keyword evidence="1" id="KW-1133">Transmembrane helix</keyword>
<evidence type="ECO:0000313" key="3">
    <source>
        <dbReference type="Proteomes" id="UP000665020"/>
    </source>
</evidence>
<dbReference type="InterPro" id="IPR046548">
    <property type="entry name" value="DUF6804"/>
</dbReference>
<sequence>MKKILLITNIITIVLFILVLTNSLYEYSILEWTVLITAVLNIFVFYKKNNKLLLLLFTVIAVIFNPFTYVSFSHDIKTVVEIASAVIYAYALI</sequence>
<dbReference type="EMBL" id="CP046640">
    <property type="protein sequence ID" value="QTL99518.1"/>
    <property type="molecule type" value="Genomic_DNA"/>
</dbReference>
<reference evidence="2" key="1">
    <citation type="submission" date="2019-12" db="EMBL/GenBank/DDBJ databases">
        <authorList>
            <person name="zhang j."/>
            <person name="sun C.M."/>
        </authorList>
    </citation>
    <scope>NUCLEOTIDE SEQUENCE</scope>
    <source>
        <strain evidence="2">NS-1</strain>
    </source>
</reference>
<proteinExistence type="predicted"/>
<protein>
    <recommendedName>
        <fullName evidence="4">NADH dehydrogenase subunit 4L</fullName>
    </recommendedName>
</protein>
<dbReference type="RefSeq" id="WP_230867854.1">
    <property type="nucleotide sequence ID" value="NZ_CP046640.1"/>
</dbReference>
<feature type="transmembrane region" description="Helical" evidence="1">
    <location>
        <begin position="5"/>
        <end position="23"/>
    </location>
</feature>
<keyword evidence="3" id="KW-1185">Reference proteome</keyword>
<evidence type="ECO:0000256" key="1">
    <source>
        <dbReference type="SAM" id="Phobius"/>
    </source>
</evidence>